<dbReference type="InterPro" id="IPR050444">
    <property type="entry name" value="Polyketide_Synthase"/>
</dbReference>
<accession>A0AAX0QQ72</accession>
<dbReference type="GO" id="GO:0016746">
    <property type="term" value="F:acyltransferase activity"/>
    <property type="evidence" value="ECO:0007669"/>
    <property type="project" value="InterPro"/>
</dbReference>
<dbReference type="InterPro" id="IPR032821">
    <property type="entry name" value="PKS_assoc"/>
</dbReference>
<evidence type="ECO:0000256" key="2">
    <source>
        <dbReference type="PROSITE-ProRule" id="PRU01363"/>
    </source>
</evidence>
<feature type="active site" description="Proton acceptor; for dehydratase activity" evidence="2">
    <location>
        <position position="111"/>
    </location>
</feature>
<dbReference type="PANTHER" id="PTHR45681">
    <property type="entry name" value="POLYKETIDE SYNTHASE 44-RELATED"/>
    <property type="match status" value="1"/>
</dbReference>
<dbReference type="RefSeq" id="WP_142302694.1">
    <property type="nucleotide sequence ID" value="NZ_MWUR01000042.1"/>
</dbReference>
<dbReference type="InterPro" id="IPR016039">
    <property type="entry name" value="Thiolase-like"/>
</dbReference>
<feature type="non-terminal residue" evidence="4">
    <location>
        <position position="1"/>
    </location>
</feature>
<gene>
    <name evidence="4" type="ORF">B5C07_13095</name>
</gene>
<dbReference type="InterPro" id="IPR042104">
    <property type="entry name" value="PKS_dehydratase_sf"/>
</dbReference>
<dbReference type="Gene3D" id="3.40.47.10">
    <property type="match status" value="1"/>
</dbReference>
<dbReference type="PROSITE" id="PS52019">
    <property type="entry name" value="PKS_MFAS_DH"/>
    <property type="match status" value="1"/>
</dbReference>
<evidence type="ECO:0000256" key="1">
    <source>
        <dbReference type="ARBA" id="ARBA00022679"/>
    </source>
</evidence>
<evidence type="ECO:0000259" key="3">
    <source>
        <dbReference type="PROSITE" id="PS52019"/>
    </source>
</evidence>
<protein>
    <recommendedName>
        <fullName evidence="3">PKS/mFAS DH domain-containing protein</fullName>
    </recommendedName>
</protein>
<organism evidence="4 5">
    <name type="scientific">Staphylococcus delphini</name>
    <dbReference type="NCBI Taxonomy" id="53344"/>
    <lineage>
        <taxon>Bacteria</taxon>
        <taxon>Bacillati</taxon>
        <taxon>Bacillota</taxon>
        <taxon>Bacilli</taxon>
        <taxon>Bacillales</taxon>
        <taxon>Staphylococcaceae</taxon>
        <taxon>Staphylococcus</taxon>
        <taxon>Staphylococcus intermedius group</taxon>
    </lineage>
</organism>
<dbReference type="SUPFAM" id="SSF53901">
    <property type="entry name" value="Thiolase-like"/>
    <property type="match status" value="1"/>
</dbReference>
<reference evidence="4 5" key="1">
    <citation type="journal article" date="2017" name="PLoS ONE">
        <title>Development of a real-time PCR for detection of Staphylococcus pseudintermedius using a novel automated comparison of whole-genome sequences.</title>
        <authorList>
            <person name="Verstappen K.M."/>
            <person name="Huijbregts L."/>
            <person name="Spaninks M."/>
            <person name="Wagenaar J.A."/>
            <person name="Fluit A.C."/>
            <person name="Duim B."/>
        </authorList>
    </citation>
    <scope>NUCLEOTIDE SEQUENCE [LARGE SCALE GENOMIC DNA]</scope>
    <source>
        <strain evidence="4 5">15S02591-1</strain>
    </source>
</reference>
<feature type="region of interest" description="N-terminal hotdog fold" evidence="2">
    <location>
        <begin position="78"/>
        <end position="199"/>
    </location>
</feature>
<dbReference type="PANTHER" id="PTHR45681:SF6">
    <property type="entry name" value="POLYKETIDE SYNTHASE 37"/>
    <property type="match status" value="1"/>
</dbReference>
<dbReference type="InterPro" id="IPR049900">
    <property type="entry name" value="PKS_mFAS_DH"/>
</dbReference>
<dbReference type="Pfam" id="PF14765">
    <property type="entry name" value="PS-DH"/>
    <property type="match status" value="1"/>
</dbReference>
<name>A0AAX0QQ72_9STAP</name>
<feature type="active site" description="Proton donor; for dehydratase activity" evidence="2">
    <location>
        <position position="272"/>
    </location>
</feature>
<proteinExistence type="predicted"/>
<feature type="non-terminal residue" evidence="4">
    <location>
        <position position="492"/>
    </location>
</feature>
<keyword evidence="1" id="KW-0808">Transferase</keyword>
<dbReference type="Pfam" id="PF16197">
    <property type="entry name" value="KAsynt_C_assoc"/>
    <property type="match status" value="1"/>
</dbReference>
<dbReference type="EMBL" id="MWUR01000042">
    <property type="protein sequence ID" value="PCF45026.1"/>
    <property type="molecule type" value="Genomic_DNA"/>
</dbReference>
<feature type="domain" description="PKS/mFAS DH" evidence="3">
    <location>
        <begin position="78"/>
        <end position="354"/>
    </location>
</feature>
<comment type="caution">
    <text evidence="4">The sequence shown here is derived from an EMBL/GenBank/DDBJ whole genome shotgun (WGS) entry which is preliminary data.</text>
</comment>
<dbReference type="Gene3D" id="3.10.129.110">
    <property type="entry name" value="Polyketide synthase dehydratase"/>
    <property type="match status" value="1"/>
</dbReference>
<dbReference type="InterPro" id="IPR049551">
    <property type="entry name" value="PKS_DH_C"/>
</dbReference>
<dbReference type="AlphaFoldDB" id="A0AAX0QQ72"/>
<sequence>APGNVHFKELNPEIDINDFNVVISSRSTPLGEGKEDSSLLAGVSSFGFGGTNAHIILESYKENEKMVNRPFKYNSVFLPWNRVPNPLLSNRVNNRYISDINEEVMKLWEDHKINEEVIVPASNHIATLAGAALLDNTLENSKGVLIENTLMINPLVINDNISRIICCNTTNNNYVIKNDKDVKFAECGDFRLLFDRSKLENINIERISQQCDIFDENILYNSIKQYGVDFGPKYRNLKNVYIGKSEAIADIEVDYQNSLEKSLSLLHPATIDASLQLLGFCSIESSGICIPFHIEKAEVYFVEEQPKNLFAYAKIDKSEKNHVEGTVIIFDENNEVVTRLSGVTSRGLNTKLSKKTEDNRSANNIKEHVYESKWELINSSKVDFNMNETSYLVISEGLIDNLPSNWKQVDSKDLDIVKAIIQFKTWDGIIVINTDSEDNVYKALEILKYLASDSNIIQTPISFVSHFDNVNDSGIQGLLKTFRLEFLEVQAQ</sequence>
<feature type="region of interest" description="C-terminal hotdog fold" evidence="2">
    <location>
        <begin position="210"/>
        <end position="354"/>
    </location>
</feature>
<evidence type="ECO:0000313" key="5">
    <source>
        <dbReference type="Proteomes" id="UP000217473"/>
    </source>
</evidence>
<dbReference type="Proteomes" id="UP000217473">
    <property type="component" value="Unassembled WGS sequence"/>
</dbReference>
<evidence type="ECO:0000313" key="4">
    <source>
        <dbReference type="EMBL" id="PCF45026.1"/>
    </source>
</evidence>